<dbReference type="Gene3D" id="3.90.76.10">
    <property type="entry name" value="Dipeptide-binding Protein, Domain 1"/>
    <property type="match status" value="1"/>
</dbReference>
<sequence>MKSVPGGARLLAGALAAALLLTGCGGGDGEGGQPGGTFSVALTEPDHLTPGNTTSAYSFKVLQGLFDPPVTLDPATGEVVHLAAESLTSEDQRVWTLKVRPGQTFHDGEAVTARSFADAWNAAAYGPNGWANNYYFANVEGYDALNPEDPDGDGPQEAPPPTADTLSGLEVVDDTTLRITLTAPFSQYPITLAYTGFAPLPSAAFEDPEAFDQAPVGNGPFAMDGEWRHNEGITLRRYEDYAGPRPAKADGVEFIIYASADTAFTDLQASGVDVVTSIPAARVPEASRLLGDRFLTAPSGSMDYLGFPTFDERFADPRLRRAISMAIDREAIVQAVYNGAYAPATSLLAPIVPGYRETACGEACTFDPARARQLLDEAGGFDGTLNLWFSNADPTYEQWMQAIANQLKDNLGIADVQFRKVPAADYLTTLADRTQDGPYRNNWQMDYPSAQNYLEYLWGPGNRMGWENEEFNALIQQAGSAESIEASIPLYQRAEDIAIAELPMTPLWNWQDQIGHSENVSDVTVNQYNGLLLLERVSVG</sequence>
<evidence type="ECO:0000256" key="2">
    <source>
        <dbReference type="SAM" id="SignalP"/>
    </source>
</evidence>
<evidence type="ECO:0000313" key="4">
    <source>
        <dbReference type="EMBL" id="NYI04787.1"/>
    </source>
</evidence>
<evidence type="ECO:0000256" key="1">
    <source>
        <dbReference type="SAM" id="MobiDB-lite"/>
    </source>
</evidence>
<dbReference type="Proteomes" id="UP000567795">
    <property type="component" value="Unassembled WGS sequence"/>
</dbReference>
<organism evidence="4 5">
    <name type="scientific">Allostreptomyces psammosilenae</name>
    <dbReference type="NCBI Taxonomy" id="1892865"/>
    <lineage>
        <taxon>Bacteria</taxon>
        <taxon>Bacillati</taxon>
        <taxon>Actinomycetota</taxon>
        <taxon>Actinomycetes</taxon>
        <taxon>Kitasatosporales</taxon>
        <taxon>Streptomycetaceae</taxon>
        <taxon>Allostreptomyces</taxon>
    </lineage>
</organism>
<protein>
    <submittedName>
        <fullName evidence="4">Peptide/nickel transport system substrate-binding protein/oligopeptide transport system substrate-binding protein</fullName>
    </submittedName>
</protein>
<comment type="caution">
    <text evidence="4">The sequence shown here is derived from an EMBL/GenBank/DDBJ whole genome shotgun (WGS) entry which is preliminary data.</text>
</comment>
<accession>A0A852ZTC2</accession>
<dbReference type="PANTHER" id="PTHR30290:SF83">
    <property type="entry name" value="ABC TRANSPORTER SUBSTRATE-BINDING PROTEIN"/>
    <property type="match status" value="1"/>
</dbReference>
<keyword evidence="2" id="KW-0732">Signal</keyword>
<feature type="domain" description="Solute-binding protein family 5" evidence="3">
    <location>
        <begin position="79"/>
        <end position="463"/>
    </location>
</feature>
<dbReference type="GO" id="GO:1904680">
    <property type="term" value="F:peptide transmembrane transporter activity"/>
    <property type="evidence" value="ECO:0007669"/>
    <property type="project" value="TreeGrafter"/>
</dbReference>
<feature type="region of interest" description="Disordered" evidence="1">
    <location>
        <begin position="145"/>
        <end position="166"/>
    </location>
</feature>
<dbReference type="InterPro" id="IPR030678">
    <property type="entry name" value="Peptide/Ni-bd"/>
</dbReference>
<dbReference type="GO" id="GO:0043190">
    <property type="term" value="C:ATP-binding cassette (ABC) transporter complex"/>
    <property type="evidence" value="ECO:0007669"/>
    <property type="project" value="InterPro"/>
</dbReference>
<feature type="signal peptide" evidence="2">
    <location>
        <begin position="1"/>
        <end position="17"/>
    </location>
</feature>
<dbReference type="InterPro" id="IPR000914">
    <property type="entry name" value="SBP_5_dom"/>
</dbReference>
<dbReference type="CDD" id="cd00995">
    <property type="entry name" value="PBP2_NikA_DppA_OppA_like"/>
    <property type="match status" value="1"/>
</dbReference>
<proteinExistence type="predicted"/>
<reference evidence="4 5" key="1">
    <citation type="submission" date="2020-07" db="EMBL/GenBank/DDBJ databases">
        <title>Sequencing the genomes of 1000 actinobacteria strains.</title>
        <authorList>
            <person name="Klenk H.-P."/>
        </authorList>
    </citation>
    <scope>NUCLEOTIDE SEQUENCE [LARGE SCALE GENOMIC DNA]</scope>
    <source>
        <strain evidence="4 5">DSM 42178</strain>
    </source>
</reference>
<dbReference type="InterPro" id="IPR039424">
    <property type="entry name" value="SBP_5"/>
</dbReference>
<gene>
    <name evidence="4" type="ORF">FHU37_001730</name>
</gene>
<dbReference type="RefSeq" id="WP_179813634.1">
    <property type="nucleotide sequence ID" value="NZ_JACBZD010000001.1"/>
</dbReference>
<dbReference type="Pfam" id="PF00496">
    <property type="entry name" value="SBP_bac_5"/>
    <property type="match status" value="1"/>
</dbReference>
<name>A0A852ZTC2_9ACTN</name>
<keyword evidence="5" id="KW-1185">Reference proteome</keyword>
<dbReference type="AlphaFoldDB" id="A0A852ZTC2"/>
<dbReference type="SUPFAM" id="SSF53850">
    <property type="entry name" value="Periplasmic binding protein-like II"/>
    <property type="match status" value="1"/>
</dbReference>
<dbReference type="Gene3D" id="3.40.190.10">
    <property type="entry name" value="Periplasmic binding protein-like II"/>
    <property type="match status" value="1"/>
</dbReference>
<dbReference type="GO" id="GO:0042597">
    <property type="term" value="C:periplasmic space"/>
    <property type="evidence" value="ECO:0007669"/>
    <property type="project" value="UniProtKB-ARBA"/>
</dbReference>
<feature type="chain" id="PRO_5038667587" evidence="2">
    <location>
        <begin position="18"/>
        <end position="540"/>
    </location>
</feature>
<dbReference type="EMBL" id="JACBZD010000001">
    <property type="protein sequence ID" value="NYI04787.1"/>
    <property type="molecule type" value="Genomic_DNA"/>
</dbReference>
<evidence type="ECO:0000259" key="3">
    <source>
        <dbReference type="Pfam" id="PF00496"/>
    </source>
</evidence>
<dbReference type="PIRSF" id="PIRSF002741">
    <property type="entry name" value="MppA"/>
    <property type="match status" value="1"/>
</dbReference>
<dbReference type="GO" id="GO:0015833">
    <property type="term" value="P:peptide transport"/>
    <property type="evidence" value="ECO:0007669"/>
    <property type="project" value="TreeGrafter"/>
</dbReference>
<dbReference type="Gene3D" id="3.10.105.10">
    <property type="entry name" value="Dipeptide-binding Protein, Domain 3"/>
    <property type="match status" value="1"/>
</dbReference>
<dbReference type="PANTHER" id="PTHR30290">
    <property type="entry name" value="PERIPLASMIC BINDING COMPONENT OF ABC TRANSPORTER"/>
    <property type="match status" value="1"/>
</dbReference>
<evidence type="ECO:0000313" key="5">
    <source>
        <dbReference type="Proteomes" id="UP000567795"/>
    </source>
</evidence>
<dbReference type="PROSITE" id="PS51257">
    <property type="entry name" value="PROKAR_LIPOPROTEIN"/>
    <property type="match status" value="1"/>
</dbReference>